<name>A0AA50DM46_9GAMM</name>
<sequence>MRKPTPTLPGVTRRQVLTWSTGAIAATATGVAKAVTLTGAPGWTPFSDNPPETFENQGLLFFTAEEAATIDAIVDRLIPADELSMGGKEAGCTVFIDRQLHGFYGTYERLYMEGPFDKGTPEQGDQSPLAPRARYRTGIAALNKYTQSAHQKAFKDLPADQQDEILHALEQGKIALEGYDSSAFFAQVLINAMEGFFADPVYGGNKGMVSWKMLGFPGARYDYRDEILLHNQDLKLQPVSIADLSPQKKGS</sequence>
<dbReference type="AlphaFoldDB" id="A0AA50DM46"/>
<dbReference type="Pfam" id="PF13618">
    <property type="entry name" value="Gluconate_2-dh3"/>
    <property type="match status" value="1"/>
</dbReference>
<dbReference type="RefSeq" id="WP_306211929.1">
    <property type="nucleotide sequence ID" value="NZ_CP132353.1"/>
</dbReference>
<keyword evidence="2" id="KW-1185">Reference proteome</keyword>
<dbReference type="EMBL" id="CP132353">
    <property type="protein sequence ID" value="WLS80335.1"/>
    <property type="molecule type" value="Genomic_DNA"/>
</dbReference>
<evidence type="ECO:0000313" key="2">
    <source>
        <dbReference type="Proteomes" id="UP001228139"/>
    </source>
</evidence>
<dbReference type="PROSITE" id="PS51318">
    <property type="entry name" value="TAT"/>
    <property type="match status" value="1"/>
</dbReference>
<dbReference type="InterPro" id="IPR006311">
    <property type="entry name" value="TAT_signal"/>
</dbReference>
<evidence type="ECO:0000313" key="1">
    <source>
        <dbReference type="EMBL" id="WLS80335.1"/>
    </source>
</evidence>
<dbReference type="KEGG" id="epi:Q3V30_07585"/>
<protein>
    <submittedName>
        <fullName evidence="1">Gluconate 2-dehydrogenase subunit 3 family protein</fullName>
        <ecNumber evidence="1">1.-.-.-</ecNumber>
    </submittedName>
</protein>
<dbReference type="EC" id="1.-.-.-" evidence="1"/>
<dbReference type="InterPro" id="IPR027056">
    <property type="entry name" value="Gluconate_2DH_su3"/>
</dbReference>
<keyword evidence="1" id="KW-0560">Oxidoreductase</keyword>
<accession>A0AA50DM46</accession>
<proteinExistence type="predicted"/>
<reference evidence="1 2" key="1">
    <citation type="submission" date="2023-07" db="EMBL/GenBank/DDBJ databases">
        <title>Pathogenic bacteria of pear tree diseases.</title>
        <authorList>
            <person name="Zhang Z."/>
            <person name="He L."/>
            <person name="Huang R."/>
        </authorList>
    </citation>
    <scope>NUCLEOTIDE SEQUENCE [LARGE SCALE GENOMIC DNA]</scope>
    <source>
        <strain evidence="1 2">DE2</strain>
    </source>
</reference>
<dbReference type="GO" id="GO:0016491">
    <property type="term" value="F:oxidoreductase activity"/>
    <property type="evidence" value="ECO:0007669"/>
    <property type="project" value="UniProtKB-KW"/>
</dbReference>
<dbReference type="Proteomes" id="UP001228139">
    <property type="component" value="Chromosome"/>
</dbReference>
<organism evidence="1 2">
    <name type="scientific">Erwinia pyri</name>
    <dbReference type="NCBI Taxonomy" id="3062598"/>
    <lineage>
        <taxon>Bacteria</taxon>
        <taxon>Pseudomonadati</taxon>
        <taxon>Pseudomonadota</taxon>
        <taxon>Gammaproteobacteria</taxon>
        <taxon>Enterobacterales</taxon>
        <taxon>Erwiniaceae</taxon>
        <taxon>Erwinia</taxon>
    </lineage>
</organism>
<gene>
    <name evidence="1" type="ORF">Q3V30_07585</name>
</gene>